<evidence type="ECO:0000313" key="5">
    <source>
        <dbReference type="Proteomes" id="UP000266196"/>
    </source>
</evidence>
<dbReference type="InterPro" id="IPR021917">
    <property type="entry name" value="Unchr_Zn-peptidase-like"/>
</dbReference>
<dbReference type="InterPro" id="IPR036388">
    <property type="entry name" value="WH-like_DNA-bd_sf"/>
</dbReference>
<evidence type="ECO:0000256" key="2">
    <source>
        <dbReference type="PROSITE-ProRule" id="PRU00332"/>
    </source>
</evidence>
<name>A0A397F199_APHAT</name>
<dbReference type="InterPro" id="IPR014886">
    <property type="entry name" value="La_xRRM"/>
</dbReference>
<dbReference type="InterPro" id="IPR036390">
    <property type="entry name" value="WH_DNA-bd_sf"/>
</dbReference>
<protein>
    <recommendedName>
        <fullName evidence="3">HTH La-type RNA-binding domain-containing protein</fullName>
    </recommendedName>
</protein>
<dbReference type="InterPro" id="IPR053002">
    <property type="entry name" value="Metalloproteinase_M10B"/>
</dbReference>
<dbReference type="InterPro" id="IPR036404">
    <property type="entry name" value="Jacalin-like_lectin_dom_sf"/>
</dbReference>
<gene>
    <name evidence="4" type="ORF">DYB31_002634</name>
</gene>
<dbReference type="PROSITE" id="PS50961">
    <property type="entry name" value="HTH_LA"/>
    <property type="match status" value="1"/>
</dbReference>
<dbReference type="Pfam" id="PF05383">
    <property type="entry name" value="La"/>
    <property type="match status" value="1"/>
</dbReference>
<dbReference type="InterPro" id="IPR006630">
    <property type="entry name" value="La_HTH"/>
</dbReference>
<keyword evidence="1 2" id="KW-0694">RNA-binding</keyword>
<comment type="caution">
    <text evidence="4">The sequence shown here is derived from an EMBL/GenBank/DDBJ whole genome shotgun (WGS) entry which is preliminary data.</text>
</comment>
<dbReference type="SUPFAM" id="SSF51101">
    <property type="entry name" value="Mannose-binding lectins"/>
    <property type="match status" value="1"/>
</dbReference>
<dbReference type="InterPro" id="IPR012677">
    <property type="entry name" value="Nucleotide-bd_a/b_plait_sf"/>
</dbReference>
<dbReference type="VEuPathDB" id="FungiDB:H257_09694"/>
<dbReference type="SMART" id="SM00715">
    <property type="entry name" value="LA"/>
    <property type="match status" value="1"/>
</dbReference>
<dbReference type="Pfam" id="PF08777">
    <property type="entry name" value="RRM_3"/>
    <property type="match status" value="1"/>
</dbReference>
<dbReference type="GO" id="GO:0003723">
    <property type="term" value="F:RNA binding"/>
    <property type="evidence" value="ECO:0007669"/>
    <property type="project" value="UniProtKB-UniRule"/>
</dbReference>
<evidence type="ECO:0000259" key="3">
    <source>
        <dbReference type="PROSITE" id="PS50961"/>
    </source>
</evidence>
<dbReference type="GO" id="GO:0006396">
    <property type="term" value="P:RNA processing"/>
    <property type="evidence" value="ECO:0007669"/>
    <property type="project" value="InterPro"/>
</dbReference>
<dbReference type="EMBL" id="QUTE01010922">
    <property type="protein sequence ID" value="RHZ11654.1"/>
    <property type="molecule type" value="Genomic_DNA"/>
</dbReference>
<dbReference type="SUPFAM" id="SSF55486">
    <property type="entry name" value="Metalloproteases ('zincins'), catalytic domain"/>
    <property type="match status" value="1"/>
</dbReference>
<dbReference type="AlphaFoldDB" id="A0A397F199"/>
<dbReference type="Proteomes" id="UP000266196">
    <property type="component" value="Unassembled WGS sequence"/>
</dbReference>
<dbReference type="Gene3D" id="1.10.10.10">
    <property type="entry name" value="Winged helix-like DNA-binding domain superfamily/Winged helix DNA-binding domain"/>
    <property type="match status" value="1"/>
</dbReference>
<evidence type="ECO:0000313" key="4">
    <source>
        <dbReference type="EMBL" id="RHZ11654.1"/>
    </source>
</evidence>
<feature type="domain" description="HTH La-type RNA-binding" evidence="3">
    <location>
        <begin position="1"/>
        <end position="89"/>
    </location>
</feature>
<proteinExistence type="predicted"/>
<dbReference type="Gene3D" id="2.100.10.30">
    <property type="entry name" value="Jacalin-like lectin domain"/>
    <property type="match status" value="1"/>
</dbReference>
<dbReference type="SUPFAM" id="SSF46785">
    <property type="entry name" value="Winged helix' DNA-binding domain"/>
    <property type="match status" value="1"/>
</dbReference>
<organism evidence="4 5">
    <name type="scientific">Aphanomyces astaci</name>
    <name type="common">Crayfish plague agent</name>
    <dbReference type="NCBI Taxonomy" id="112090"/>
    <lineage>
        <taxon>Eukaryota</taxon>
        <taxon>Sar</taxon>
        <taxon>Stramenopiles</taxon>
        <taxon>Oomycota</taxon>
        <taxon>Saprolegniomycetes</taxon>
        <taxon>Saprolegniales</taxon>
        <taxon>Verrucalvaceae</taxon>
        <taxon>Aphanomyces</taxon>
    </lineage>
</organism>
<dbReference type="PANTHER" id="PTHR21054:SF2">
    <property type="entry name" value="MIP04191P"/>
    <property type="match status" value="1"/>
</dbReference>
<dbReference type="CDD" id="cd07323">
    <property type="entry name" value="LAM"/>
    <property type="match status" value="1"/>
</dbReference>
<dbReference type="GO" id="GO:0005634">
    <property type="term" value="C:nucleus"/>
    <property type="evidence" value="ECO:0007669"/>
    <property type="project" value="InterPro"/>
</dbReference>
<evidence type="ECO:0000256" key="1">
    <source>
        <dbReference type="ARBA" id="ARBA00022884"/>
    </source>
</evidence>
<dbReference type="Gene3D" id="3.30.70.330">
    <property type="match status" value="1"/>
</dbReference>
<accession>A0A397F199</accession>
<dbReference type="InterPro" id="IPR002344">
    <property type="entry name" value="Lupus_La"/>
</dbReference>
<sequence>MADLAVIQKQVEFYFSDSNFRRDKFLKAETEKNADRFVPFSVLFTFKKLQALTTDPEVLASALEKSTVVELNEDRTALRRLHAALSNDDAAKRTVAFSGLGVLPPSIDEVNASFNIDTVGYTRVVKAAGRFFGVVHVEFKDEATADAVLADKSITIVGRSPKKIRLSAYLALSHDDKRDFEKGIQALLKATGVPADATFQDTVKALEGLWEDDRDKKPLVNFFEDLHELNLLYSQVSAATEALAHFEAHPVEVLGTKLSFELVSDEAAIAGRPRKDSKKRKADAAGERKYVAITAIGKAVRVLDVKDLVVQALGASSVRVPFIEFQTGASLAKINCTDNTQATAVFDALSKLSPVPQLGGKTPQFHFLTVGEEPAVEVDYDNGLVVKLTGVPSDVSRDVVKEKLNDILGETGVVAFIKFQLGQTEALLRVDVVAAATKLVELITAGDVTVKEQKIGAAEILTGDEEKAFWCLAHKLRLHGTVPQGQVLLHHYTPPPPSCSILYVRVEYVVTSWPVDWPAGRFKALAHLPSPGQHRVALTTPTFHRRTHTLHYDPPLPSSTTDQTVSPYKLRFALQTCPDTNGSIDAPAGVDGSLPAALAILQFNALLLQTMMATLQEAHGLPARTFAFDDMDTFGQPRVHAWSSPKLTTSTMAAMDDQEIFRVIRRELPANHDPILHVIMTGCCRFNATSGRAVGHVANGADGSPRVALFGGCGLHTWASSVRDVVSKFTDATKIPSTLLDDSGHRGTFGGSYATGIGALLHEMGHALGLGHAPPGTIMSRGGDDIHRLVCVFDMDGRHISDDRGGAAWHPANAVKLDHSPYLRRLSPALTLFHQHLHNRNGPTIQWRHDFLGPAGLAYMDGPQRPFRVNFRRGGCIQMDLLLDKADIVVGGGANEDDDMRFCLDDSEVVMAVTVHAVAWVDGLQLHTNVRVTKVYGRANDLPPARFEAPRGMQVASLAGTLGRRHIGRLGVYTSPLQTTNDSGCSASALFGTTALKTMVMHVPSIPLPPPTTLSPPPPLPSSSSALFHPPSPWTSFLSMQNWTERAHHLLLRHEHIVQLDVAKDADGVVCGVGLHSHFRALPWQGRRTNRLEFVIAPTGFEVESFHVRHDTVDVSFAPLPPRNCLDLESHRQVRQWRRSDLDEANVQVSSTLGIAAIILTQINQGYDLVEHVLPWPNENGHPFPTTWFVSYSWWRHVIGTNAIPADYILEVVDVAGTTTKAECAAMYLDEPDMATDSDGNH</sequence>
<dbReference type="PANTHER" id="PTHR21054">
    <property type="entry name" value="ZINC METALLOPROTEINASE-RELATED"/>
    <property type="match status" value="1"/>
</dbReference>
<dbReference type="Pfam" id="PF12044">
    <property type="entry name" value="Metallopep"/>
    <property type="match status" value="1"/>
</dbReference>
<dbReference type="VEuPathDB" id="FungiDB:H257_09693"/>
<dbReference type="PRINTS" id="PR00302">
    <property type="entry name" value="LUPUSLA"/>
</dbReference>
<dbReference type="GO" id="GO:1990904">
    <property type="term" value="C:ribonucleoprotein complex"/>
    <property type="evidence" value="ECO:0007669"/>
    <property type="project" value="InterPro"/>
</dbReference>
<reference evidence="4 5" key="1">
    <citation type="submission" date="2018-08" db="EMBL/GenBank/DDBJ databases">
        <title>Aphanomyces genome sequencing and annotation.</title>
        <authorList>
            <person name="Minardi D."/>
            <person name="Oidtmann B."/>
            <person name="Van Der Giezen M."/>
            <person name="Studholme D.J."/>
        </authorList>
    </citation>
    <scope>NUCLEOTIDE SEQUENCE [LARGE SCALE GENOMIC DNA]</scope>
    <source>
        <strain evidence="4 5">197901</strain>
    </source>
</reference>